<sequence length="173" mass="20153">KKKPYRKELSQEQRSRIIGAYLCGFKPLHIAQALGFPKSTVYDTVNWYNETGSEHPSKCPSHQKVLSERQHLPPEPPETKKRKKWCYEHLKWKNEWQTVIFSDKSRECINTTVKYGGGSVMFWGCFSWWGVGPLVEVKGNMNSDSYVNVLANHFVPWANSLLEKYPDEIDLIF</sequence>
<dbReference type="Pfam" id="PF13384">
    <property type="entry name" value="HTH_23"/>
    <property type="match status" value="1"/>
</dbReference>
<proteinExistence type="predicted"/>
<reference evidence="2 3" key="1">
    <citation type="submission" date="2021-06" db="EMBL/GenBank/DDBJ databases">
        <authorList>
            <person name="Kallberg Y."/>
            <person name="Tangrot J."/>
            <person name="Rosling A."/>
        </authorList>
    </citation>
    <scope>NUCLEOTIDE SEQUENCE [LARGE SCALE GENOMIC DNA]</scope>
    <source>
        <strain evidence="2 3">120-4 pot B 10/14</strain>
    </source>
</reference>
<evidence type="ECO:0000313" key="3">
    <source>
        <dbReference type="Proteomes" id="UP000789901"/>
    </source>
</evidence>
<feature type="non-terminal residue" evidence="2">
    <location>
        <position position="1"/>
    </location>
</feature>
<comment type="caution">
    <text evidence="2">The sequence shown here is derived from an EMBL/GenBank/DDBJ whole genome shotgun (WGS) entry which is preliminary data.</text>
</comment>
<dbReference type="InterPro" id="IPR009057">
    <property type="entry name" value="Homeodomain-like_sf"/>
</dbReference>
<dbReference type="Gene3D" id="3.30.420.10">
    <property type="entry name" value="Ribonuclease H-like superfamily/Ribonuclease H"/>
    <property type="match status" value="1"/>
</dbReference>
<evidence type="ECO:0000313" key="2">
    <source>
        <dbReference type="EMBL" id="CAG8835743.1"/>
    </source>
</evidence>
<organism evidence="2 3">
    <name type="scientific">Gigaspora margarita</name>
    <dbReference type="NCBI Taxonomy" id="4874"/>
    <lineage>
        <taxon>Eukaryota</taxon>
        <taxon>Fungi</taxon>
        <taxon>Fungi incertae sedis</taxon>
        <taxon>Mucoromycota</taxon>
        <taxon>Glomeromycotina</taxon>
        <taxon>Glomeromycetes</taxon>
        <taxon>Diversisporales</taxon>
        <taxon>Gigasporaceae</taxon>
        <taxon>Gigaspora</taxon>
    </lineage>
</organism>
<dbReference type="InterPro" id="IPR036388">
    <property type="entry name" value="WH-like_DNA-bd_sf"/>
</dbReference>
<gene>
    <name evidence="2" type="ORF">GMARGA_LOCUS32717</name>
</gene>
<dbReference type="Gene3D" id="1.10.10.10">
    <property type="entry name" value="Winged helix-like DNA-binding domain superfamily/Winged helix DNA-binding domain"/>
    <property type="match status" value="1"/>
</dbReference>
<dbReference type="EMBL" id="CAJVQB010052103">
    <property type="protein sequence ID" value="CAG8835743.1"/>
    <property type="molecule type" value="Genomic_DNA"/>
</dbReference>
<name>A0ABN7WNF1_GIGMA</name>
<dbReference type="SUPFAM" id="SSF46689">
    <property type="entry name" value="Homeodomain-like"/>
    <property type="match status" value="1"/>
</dbReference>
<dbReference type="Proteomes" id="UP000789901">
    <property type="component" value="Unassembled WGS sequence"/>
</dbReference>
<dbReference type="InterPro" id="IPR036397">
    <property type="entry name" value="RNaseH_sf"/>
</dbReference>
<evidence type="ECO:0000256" key="1">
    <source>
        <dbReference type="SAM" id="MobiDB-lite"/>
    </source>
</evidence>
<protein>
    <submittedName>
        <fullName evidence="2">18988_t:CDS:1</fullName>
    </submittedName>
</protein>
<feature type="region of interest" description="Disordered" evidence="1">
    <location>
        <begin position="53"/>
        <end position="78"/>
    </location>
</feature>
<accession>A0ABN7WNF1</accession>
<keyword evidence="3" id="KW-1185">Reference proteome</keyword>